<comment type="caution">
    <text evidence="2">The sequence shown here is derived from an EMBL/GenBank/DDBJ whole genome shotgun (WGS) entry which is preliminary data.</text>
</comment>
<gene>
    <name evidence="2" type="ORF">B0H15DRAFT_823395</name>
</gene>
<protein>
    <submittedName>
        <fullName evidence="2">Uncharacterized protein</fullName>
    </submittedName>
</protein>
<keyword evidence="3" id="KW-1185">Reference proteome</keyword>
<keyword evidence="1" id="KW-0472">Membrane</keyword>
<evidence type="ECO:0000313" key="3">
    <source>
        <dbReference type="Proteomes" id="UP001222325"/>
    </source>
</evidence>
<evidence type="ECO:0000313" key="2">
    <source>
        <dbReference type="EMBL" id="KAJ7097934.1"/>
    </source>
</evidence>
<keyword evidence="1" id="KW-0812">Transmembrane</keyword>
<evidence type="ECO:0000256" key="1">
    <source>
        <dbReference type="SAM" id="Phobius"/>
    </source>
</evidence>
<keyword evidence="1" id="KW-1133">Transmembrane helix</keyword>
<dbReference type="InterPro" id="IPR011990">
    <property type="entry name" value="TPR-like_helical_dom_sf"/>
</dbReference>
<reference evidence="2" key="1">
    <citation type="submission" date="2023-03" db="EMBL/GenBank/DDBJ databases">
        <title>Massive genome expansion in bonnet fungi (Mycena s.s.) driven by repeated elements and novel gene families across ecological guilds.</title>
        <authorList>
            <consortium name="Lawrence Berkeley National Laboratory"/>
            <person name="Harder C.B."/>
            <person name="Miyauchi S."/>
            <person name="Viragh M."/>
            <person name="Kuo A."/>
            <person name="Thoen E."/>
            <person name="Andreopoulos B."/>
            <person name="Lu D."/>
            <person name="Skrede I."/>
            <person name="Drula E."/>
            <person name="Henrissat B."/>
            <person name="Morin E."/>
            <person name="Kohler A."/>
            <person name="Barry K."/>
            <person name="LaButti K."/>
            <person name="Morin E."/>
            <person name="Salamov A."/>
            <person name="Lipzen A."/>
            <person name="Mereny Z."/>
            <person name="Hegedus B."/>
            <person name="Baldrian P."/>
            <person name="Stursova M."/>
            <person name="Weitz H."/>
            <person name="Taylor A."/>
            <person name="Grigoriev I.V."/>
            <person name="Nagy L.G."/>
            <person name="Martin F."/>
            <person name="Kauserud H."/>
        </authorList>
    </citation>
    <scope>NUCLEOTIDE SEQUENCE</scope>
    <source>
        <strain evidence="2">CBHHK173m</strain>
    </source>
</reference>
<dbReference type="EMBL" id="JARJCN010000009">
    <property type="protein sequence ID" value="KAJ7097934.1"/>
    <property type="molecule type" value="Genomic_DNA"/>
</dbReference>
<proteinExistence type="predicted"/>
<sequence>MLRRVVGKHAQLASSLAQRHASFQRQSFRPNRMQAVVGVSAVTVLAIGAIGVMLNSGTHMWLEYNLKRTKADIDSDTREWGWDLEAETWTGDPTSGGTDSALGRQGRKLVRDAWFSHHRPEKYVPMDGDDEGAEDLNMVDAVLLRTEMCLRGAIAIAEKPDIASKLHPCTLIDLLSRRASILERLGPSHLAESRKEYERAWSLLAGKGIQAARIAAKLGDINQRLGNGSDALAWWARAVQLASDGQPGTLDPTVPSTSPSSPVAQRVLVSALVSTSAYYAMARELSQAQRIEEGTLDLLRSIPPPESLASASPPQALHSLSLLHRSAILSLHLAEVLYAERIPVAECLQRLQAAATSSERVAYALVGASVRDPQQLTPSAEQPLLPSYENNPYLKKPAADLLRDARRSAADTWNLMGELTEGMGPSHRQLAFKYYQRAIFWAGRTNEEGALEAVESTLRDDWKLILRNHSRMREALEPSESK</sequence>
<accession>A0AAD6XV22</accession>
<name>A0AAD6XV22_9AGAR</name>
<dbReference type="AlphaFoldDB" id="A0AAD6XV22"/>
<organism evidence="2 3">
    <name type="scientific">Mycena belliarum</name>
    <dbReference type="NCBI Taxonomy" id="1033014"/>
    <lineage>
        <taxon>Eukaryota</taxon>
        <taxon>Fungi</taxon>
        <taxon>Dikarya</taxon>
        <taxon>Basidiomycota</taxon>
        <taxon>Agaricomycotina</taxon>
        <taxon>Agaricomycetes</taxon>
        <taxon>Agaricomycetidae</taxon>
        <taxon>Agaricales</taxon>
        <taxon>Marasmiineae</taxon>
        <taxon>Mycenaceae</taxon>
        <taxon>Mycena</taxon>
    </lineage>
</organism>
<dbReference type="Proteomes" id="UP001222325">
    <property type="component" value="Unassembled WGS sequence"/>
</dbReference>
<dbReference type="Gene3D" id="1.25.40.10">
    <property type="entry name" value="Tetratricopeptide repeat domain"/>
    <property type="match status" value="1"/>
</dbReference>
<feature type="transmembrane region" description="Helical" evidence="1">
    <location>
        <begin position="35"/>
        <end position="54"/>
    </location>
</feature>